<evidence type="ECO:0000313" key="3">
    <source>
        <dbReference type="Proteomes" id="UP000774617"/>
    </source>
</evidence>
<feature type="region of interest" description="Disordered" evidence="1">
    <location>
        <begin position="1"/>
        <end position="20"/>
    </location>
</feature>
<keyword evidence="3" id="KW-1185">Reference proteome</keyword>
<protein>
    <submittedName>
        <fullName evidence="2">Uncharacterized protein</fullName>
    </submittedName>
</protein>
<reference evidence="2 3" key="1">
    <citation type="journal article" date="2021" name="Nat. Commun.">
        <title>Genetic determinants of endophytism in the Arabidopsis root mycobiome.</title>
        <authorList>
            <person name="Mesny F."/>
            <person name="Miyauchi S."/>
            <person name="Thiergart T."/>
            <person name="Pickel B."/>
            <person name="Atanasova L."/>
            <person name="Karlsson M."/>
            <person name="Huettel B."/>
            <person name="Barry K.W."/>
            <person name="Haridas S."/>
            <person name="Chen C."/>
            <person name="Bauer D."/>
            <person name="Andreopoulos W."/>
            <person name="Pangilinan J."/>
            <person name="LaButti K."/>
            <person name="Riley R."/>
            <person name="Lipzen A."/>
            <person name="Clum A."/>
            <person name="Drula E."/>
            <person name="Henrissat B."/>
            <person name="Kohler A."/>
            <person name="Grigoriev I.V."/>
            <person name="Martin F.M."/>
            <person name="Hacquard S."/>
        </authorList>
    </citation>
    <scope>NUCLEOTIDE SEQUENCE [LARGE SCALE GENOMIC DNA]</scope>
    <source>
        <strain evidence="2 3">MPI-SDFR-AT-0080</strain>
    </source>
</reference>
<organism evidence="2 3">
    <name type="scientific">Macrophomina phaseolina</name>
    <dbReference type="NCBI Taxonomy" id="35725"/>
    <lineage>
        <taxon>Eukaryota</taxon>
        <taxon>Fungi</taxon>
        <taxon>Dikarya</taxon>
        <taxon>Ascomycota</taxon>
        <taxon>Pezizomycotina</taxon>
        <taxon>Dothideomycetes</taxon>
        <taxon>Dothideomycetes incertae sedis</taxon>
        <taxon>Botryosphaeriales</taxon>
        <taxon>Botryosphaeriaceae</taxon>
        <taxon>Macrophomina</taxon>
    </lineage>
</organism>
<proteinExistence type="predicted"/>
<sequence>MRCPAIPQSAAGSAIPPSAHRATTPACPSARFCACCKALSGLTPPLTTSPDASIGGPTRCARRRPPRLCRAEPRNCRSCYDISRFAVSFRRPVAPIFPPATSAPLPDRHPSSANLVRRGPLPRPSALPPPGPFPVHTWNYFPNPPPSSHSDNPTAASLTTMARDECIFFLVLGKRLRCDV</sequence>
<evidence type="ECO:0000313" key="2">
    <source>
        <dbReference type="EMBL" id="KAH7061127.1"/>
    </source>
</evidence>
<evidence type="ECO:0000256" key="1">
    <source>
        <dbReference type="SAM" id="MobiDB-lite"/>
    </source>
</evidence>
<dbReference type="Proteomes" id="UP000774617">
    <property type="component" value="Unassembled WGS sequence"/>
</dbReference>
<accession>A0ABQ8GMZ0</accession>
<comment type="caution">
    <text evidence="2">The sequence shown here is derived from an EMBL/GenBank/DDBJ whole genome shotgun (WGS) entry which is preliminary data.</text>
</comment>
<name>A0ABQ8GMZ0_9PEZI</name>
<gene>
    <name evidence="2" type="ORF">B0J12DRAFT_282542</name>
</gene>
<dbReference type="EMBL" id="JAGTJR010000004">
    <property type="protein sequence ID" value="KAH7061127.1"/>
    <property type="molecule type" value="Genomic_DNA"/>
</dbReference>